<proteinExistence type="predicted"/>
<dbReference type="PANTHER" id="PTHR36849:SF1">
    <property type="entry name" value="CYTOPLASMIC PROTEIN"/>
    <property type="match status" value="1"/>
</dbReference>
<dbReference type="Proteomes" id="UP001205566">
    <property type="component" value="Unassembled WGS sequence"/>
</dbReference>
<dbReference type="RefSeq" id="WP_255874876.1">
    <property type="nucleotide sequence ID" value="NZ_JACASI010000030.1"/>
</dbReference>
<organism evidence="1 2">
    <name type="scientific">Microbulbifer elongatus</name>
    <dbReference type="NCBI Taxonomy" id="86173"/>
    <lineage>
        <taxon>Bacteria</taxon>
        <taxon>Pseudomonadati</taxon>
        <taxon>Pseudomonadota</taxon>
        <taxon>Gammaproteobacteria</taxon>
        <taxon>Cellvibrionales</taxon>
        <taxon>Microbulbiferaceae</taxon>
        <taxon>Microbulbifer</taxon>
    </lineage>
</organism>
<dbReference type="PANTHER" id="PTHR36849">
    <property type="entry name" value="CYTOPLASMIC PROTEIN-RELATED"/>
    <property type="match status" value="1"/>
</dbReference>
<comment type="caution">
    <text evidence="1">The sequence shown here is derived from an EMBL/GenBank/DDBJ whole genome shotgun (WGS) entry which is preliminary data.</text>
</comment>
<evidence type="ECO:0000313" key="2">
    <source>
        <dbReference type="Proteomes" id="UP001205566"/>
    </source>
</evidence>
<dbReference type="EMBL" id="JACASI010000030">
    <property type="protein sequence ID" value="MCQ3829845.1"/>
    <property type="molecule type" value="Genomic_DNA"/>
</dbReference>
<reference evidence="1" key="1">
    <citation type="thesis" date="2020" institute="Technische Universitat Dresden" country="Dresden, Germany">
        <title>The Agarolytic System of Microbulbifer elongatus PORT2, Isolated from Batu Karas, Pangandaran West Java Indonesia.</title>
        <authorList>
            <person name="Anggraeni S.R."/>
        </authorList>
    </citation>
    <scope>NUCLEOTIDE SEQUENCE</scope>
    <source>
        <strain evidence="1">PORT2</strain>
    </source>
</reference>
<dbReference type="Pfam" id="PF22752">
    <property type="entry name" value="DUF488-N3i"/>
    <property type="match status" value="1"/>
</dbReference>
<gene>
    <name evidence="1" type="ORF">HXX02_10350</name>
</gene>
<name>A0ABT1P149_9GAMM</name>
<keyword evidence="2" id="KW-1185">Reference proteome</keyword>
<evidence type="ECO:0000313" key="1">
    <source>
        <dbReference type="EMBL" id="MCQ3829845.1"/>
    </source>
</evidence>
<protein>
    <submittedName>
        <fullName evidence="1">DUF488 family protein</fullName>
    </submittedName>
</protein>
<accession>A0ABT1P149</accession>
<sequence>MQIEICRIFEDGTTGGYRVLVDRLWPRGISKDEANLDGHWKSLAPSDELRQWFDHDPEKWGSFRKKYLSELKENKDDVKAQLEEVSGESLVLLYGAKDEEHNHARVLKEYIEKLKFE</sequence>
<dbReference type="InterPro" id="IPR052552">
    <property type="entry name" value="YeaO-like"/>
</dbReference>